<feature type="transmembrane region" description="Helical" evidence="1">
    <location>
        <begin position="12"/>
        <end position="41"/>
    </location>
</feature>
<reference evidence="2 3" key="2">
    <citation type="submission" date="2017-02" db="EMBL/GenBank/DDBJ databases">
        <title>A genome survey and senescence transcriptome analysis in Lentinula edodes.</title>
        <authorList>
            <person name="Sakamoto Y."/>
            <person name="Nakade K."/>
            <person name="Sato S."/>
            <person name="Yoshida Y."/>
            <person name="Miyazaki K."/>
            <person name="Natsume S."/>
            <person name="Konno N."/>
        </authorList>
    </citation>
    <scope>NUCLEOTIDE SEQUENCE [LARGE SCALE GENOMIC DNA]</scope>
    <source>
        <strain evidence="2 3">NBRC 111202</strain>
    </source>
</reference>
<keyword evidence="1" id="KW-0812">Transmembrane</keyword>
<gene>
    <name evidence="2" type="ORF">LENED_003299</name>
</gene>
<evidence type="ECO:0000313" key="3">
    <source>
        <dbReference type="Proteomes" id="UP000188533"/>
    </source>
</evidence>
<dbReference type="AlphaFoldDB" id="A0A1Q3E3T4"/>
<evidence type="ECO:0000313" key="2">
    <source>
        <dbReference type="EMBL" id="GAW01689.1"/>
    </source>
</evidence>
<keyword evidence="1" id="KW-1133">Transmembrane helix</keyword>
<protein>
    <submittedName>
        <fullName evidence="2">Uncharacterized protein</fullName>
    </submittedName>
</protein>
<organism evidence="2 3">
    <name type="scientific">Lentinula edodes</name>
    <name type="common">Shiitake mushroom</name>
    <name type="synonym">Lentinus edodes</name>
    <dbReference type="NCBI Taxonomy" id="5353"/>
    <lineage>
        <taxon>Eukaryota</taxon>
        <taxon>Fungi</taxon>
        <taxon>Dikarya</taxon>
        <taxon>Basidiomycota</taxon>
        <taxon>Agaricomycotina</taxon>
        <taxon>Agaricomycetes</taxon>
        <taxon>Agaricomycetidae</taxon>
        <taxon>Agaricales</taxon>
        <taxon>Marasmiineae</taxon>
        <taxon>Omphalotaceae</taxon>
        <taxon>Lentinula</taxon>
    </lineage>
</organism>
<dbReference type="EMBL" id="BDGU01000070">
    <property type="protein sequence ID" value="GAW01689.1"/>
    <property type="molecule type" value="Genomic_DNA"/>
</dbReference>
<evidence type="ECO:0000256" key="1">
    <source>
        <dbReference type="SAM" id="Phobius"/>
    </source>
</evidence>
<accession>A0A1Q3E3T4</accession>
<keyword evidence="3" id="KW-1185">Reference proteome</keyword>
<sequence length="239" mass="25897">MVQDAMQCSPALVAFIHFIFLVLFTPQAGVNHIFICVVSVLHVSASPFPVSDKLDTASSPELGKRAKIQLFHITTAAAAKSIKEGGAKLQVKPTIGDDFNPKGTGGFYVTDNKKAIVDWCKGRNAGGDRAKTNCAELITFEFDDSALSSLKVHKFVGPAGSATTDLSTWMGTTDFEQWHEFTSLCTHGEQNDEDVKLPADLANSGKDLDLVIGPMVSTEVNPYSWDVEILLLNLQHLNT</sequence>
<comment type="caution">
    <text evidence="2">The sequence shown here is derived from an EMBL/GenBank/DDBJ whole genome shotgun (WGS) entry which is preliminary data.</text>
</comment>
<reference evidence="2 3" key="1">
    <citation type="submission" date="2016-08" db="EMBL/GenBank/DDBJ databases">
        <authorList>
            <consortium name="Lentinula edodes genome sequencing consortium"/>
            <person name="Sakamoto Y."/>
            <person name="Nakade K."/>
            <person name="Sato S."/>
            <person name="Yoshida Y."/>
            <person name="Miyazaki K."/>
            <person name="Natsume S."/>
            <person name="Konno N."/>
        </authorList>
    </citation>
    <scope>NUCLEOTIDE SEQUENCE [LARGE SCALE GENOMIC DNA]</scope>
    <source>
        <strain evidence="2 3">NBRC 111202</strain>
    </source>
</reference>
<proteinExistence type="predicted"/>
<name>A0A1Q3E3T4_LENED</name>
<keyword evidence="1" id="KW-0472">Membrane</keyword>
<dbReference type="Proteomes" id="UP000188533">
    <property type="component" value="Unassembled WGS sequence"/>
</dbReference>